<organism evidence="4 5">
    <name type="scientific">Claviceps humidiphila</name>
    <dbReference type="NCBI Taxonomy" id="1294629"/>
    <lineage>
        <taxon>Eukaryota</taxon>
        <taxon>Fungi</taxon>
        <taxon>Dikarya</taxon>
        <taxon>Ascomycota</taxon>
        <taxon>Pezizomycotina</taxon>
        <taxon>Sordariomycetes</taxon>
        <taxon>Hypocreomycetidae</taxon>
        <taxon>Hypocreales</taxon>
        <taxon>Clavicipitaceae</taxon>
        <taxon>Claviceps</taxon>
    </lineage>
</organism>
<feature type="active site" evidence="3">
    <location>
        <position position="304"/>
    </location>
</feature>
<sequence length="358" mass="40331">MGSLSDHWAETLWTQRLDLGVPMWQKSQVAYVPFPNQLQHLDVWVPTAYTPYPESYLPTSWLPDPDTLWVIYVHGGAWRDPLVTSESFIPTLKELPSAWFESRKAPVAFASISYSLSPYPHHPTHPSDPRDESRNASHPQHILDVLEAISYLQKRAGFGNNYILVGHSCGATLAFQAAMNPARWGVGMTERDIQAPLMIVGLNGLYDMPELVENPEPPYDVNCEIYSQLTRNAFGDDEDEWKAISPAYVRDWDTEWPDGRRVMLVRSPSDSLVPPSQRDRMEDSLFESKRGNLAVQLRDGDGDHDDIWKEGSLLAEFVIEAIDMVSNLACEVAKGGKGSAYGRVNGVDSQRGMHPHKW</sequence>
<evidence type="ECO:0000256" key="2">
    <source>
        <dbReference type="ARBA" id="ARBA00023079"/>
    </source>
</evidence>
<keyword evidence="5" id="KW-1185">Reference proteome</keyword>
<evidence type="ECO:0000256" key="3">
    <source>
        <dbReference type="HAMAP-Rule" id="MF_03014"/>
    </source>
</evidence>
<keyword evidence="1 3" id="KW-0378">Hydrolase</keyword>
<proteinExistence type="inferred from homology"/>
<gene>
    <name evidence="4" type="ORF">E4U13_005369</name>
</gene>
<dbReference type="InterPro" id="IPR050300">
    <property type="entry name" value="GDXG_lipolytic_enzyme"/>
</dbReference>
<dbReference type="SUPFAM" id="SSF53474">
    <property type="entry name" value="alpha/beta-Hydrolases"/>
    <property type="match status" value="1"/>
</dbReference>
<feature type="short sequence motif" description="HGGXW" evidence="3">
    <location>
        <begin position="74"/>
        <end position="78"/>
    </location>
</feature>
<dbReference type="Proteomes" id="UP000732380">
    <property type="component" value="Unassembled WGS sequence"/>
</dbReference>
<evidence type="ECO:0000313" key="5">
    <source>
        <dbReference type="Proteomes" id="UP000732380"/>
    </source>
</evidence>
<dbReference type="AlphaFoldDB" id="A0A9P7PYK4"/>
<comment type="domain">
    <text evidence="3">The main chain amide nitrogen atoms of the second glycine and its adjacent residue in the HGGXW motif define the oxyanion hole, and stabilize the oxyanion that forms during the nucleophilic attack by the catalytic serine during substrate cleavage.</text>
</comment>
<dbReference type="EC" id="3.5.1.9" evidence="3"/>
<feature type="active site" description="Nucleophile" evidence="3">
    <location>
        <position position="168"/>
    </location>
</feature>
<dbReference type="GO" id="GO:0004061">
    <property type="term" value="F:arylformamidase activity"/>
    <property type="evidence" value="ECO:0007669"/>
    <property type="project" value="UniProtKB-UniRule"/>
</dbReference>
<dbReference type="PANTHER" id="PTHR48081:SF33">
    <property type="entry name" value="KYNURENINE FORMAMIDASE"/>
    <property type="match status" value="1"/>
</dbReference>
<feature type="active site" evidence="3">
    <location>
        <position position="270"/>
    </location>
</feature>
<dbReference type="GO" id="GO:0019441">
    <property type="term" value="P:L-tryptophan catabolic process to kynurenine"/>
    <property type="evidence" value="ECO:0007669"/>
    <property type="project" value="UniProtKB-UniRule"/>
</dbReference>
<reference evidence="4 5" key="1">
    <citation type="journal article" date="2020" name="bioRxiv">
        <title>Whole genome comparisons of ergot fungi reveals the divergence and evolution of species within the genus Claviceps are the result of varying mechanisms driving genome evolution and host range expansion.</title>
        <authorList>
            <person name="Wyka S.A."/>
            <person name="Mondo S.J."/>
            <person name="Liu M."/>
            <person name="Dettman J."/>
            <person name="Nalam V."/>
            <person name="Broders K.D."/>
        </authorList>
    </citation>
    <scope>NUCLEOTIDE SEQUENCE [LARGE SCALE GENOMIC DNA]</scope>
    <source>
        <strain evidence="4 5">LM576</strain>
    </source>
</reference>
<comment type="similarity">
    <text evidence="3">Belongs to the kynurenine formamidase family.</text>
</comment>
<dbReference type="PANTHER" id="PTHR48081">
    <property type="entry name" value="AB HYDROLASE SUPERFAMILY PROTEIN C4A8.06C"/>
    <property type="match status" value="1"/>
</dbReference>
<comment type="caution">
    <text evidence="4">The sequence shown here is derived from an EMBL/GenBank/DDBJ whole genome shotgun (WGS) entry which is preliminary data.</text>
</comment>
<dbReference type="InterPro" id="IPR029058">
    <property type="entry name" value="AB_hydrolase_fold"/>
</dbReference>
<evidence type="ECO:0000313" key="4">
    <source>
        <dbReference type="EMBL" id="KAG6110501.1"/>
    </source>
</evidence>
<comment type="catalytic activity">
    <reaction evidence="3">
        <text>N-formyl-L-kynurenine + H2O = L-kynurenine + formate + H(+)</text>
        <dbReference type="Rhea" id="RHEA:13009"/>
        <dbReference type="ChEBI" id="CHEBI:15377"/>
        <dbReference type="ChEBI" id="CHEBI:15378"/>
        <dbReference type="ChEBI" id="CHEBI:15740"/>
        <dbReference type="ChEBI" id="CHEBI:57959"/>
        <dbReference type="ChEBI" id="CHEBI:58629"/>
        <dbReference type="EC" id="3.5.1.9"/>
    </reaction>
</comment>
<dbReference type="GO" id="GO:0034354">
    <property type="term" value="P:'de novo' NAD+ biosynthetic process from L-tryptophan"/>
    <property type="evidence" value="ECO:0007669"/>
    <property type="project" value="UniProtKB-UniRule"/>
</dbReference>
<name>A0A9P7PYK4_9HYPO</name>
<comment type="pathway">
    <text evidence="3">Amino-acid degradation; L-tryptophan degradation via kynurenine pathway; L-kynurenine from L-tryptophan: step 2/2.</text>
</comment>
<dbReference type="InterPro" id="IPR027519">
    <property type="entry name" value="KFase_ver/fungi-typ"/>
</dbReference>
<dbReference type="EMBL" id="SRQM01000430">
    <property type="protein sequence ID" value="KAG6110501.1"/>
    <property type="molecule type" value="Genomic_DNA"/>
</dbReference>
<accession>A0A9P7PYK4</accession>
<dbReference type="Gene3D" id="3.40.50.1820">
    <property type="entry name" value="alpha/beta hydrolase"/>
    <property type="match status" value="1"/>
</dbReference>
<protein>
    <recommendedName>
        <fullName evidence="3">Kynurenine formamidase</fullName>
        <shortName evidence="3">KFA</shortName>
        <shortName evidence="3">KFase</shortName>
        <ecNumber evidence="3">3.5.1.9</ecNumber>
    </recommendedName>
    <alternativeName>
        <fullName evidence="3">Arylformamidase</fullName>
    </alternativeName>
    <alternativeName>
        <fullName evidence="3">N-formylkynurenine formamidase</fullName>
        <shortName evidence="3">FKF</shortName>
    </alternativeName>
</protein>
<keyword evidence="2 3" id="KW-0823">Tryptophan catabolism</keyword>
<evidence type="ECO:0000256" key="1">
    <source>
        <dbReference type="ARBA" id="ARBA00022801"/>
    </source>
</evidence>
<comment type="subunit">
    <text evidence="3">Homodimer.</text>
</comment>
<dbReference type="HAMAP" id="MF_03014">
    <property type="entry name" value="KFase"/>
    <property type="match status" value="1"/>
</dbReference>
<comment type="function">
    <text evidence="3">Catalyzes the hydrolysis of N-formyl-L-kynurenine to L-kynurenine, the second step in the kynurenine pathway of tryptophan degradation. Kynurenine may be further oxidized to nicotinic acid, NAD(H) and NADP(H). Required for elimination of toxic metabolites.</text>
</comment>